<name>A0ABS6N2V6_9RHOB</name>
<dbReference type="GO" id="GO:0003964">
    <property type="term" value="F:RNA-directed DNA polymerase activity"/>
    <property type="evidence" value="ECO:0007669"/>
    <property type="project" value="UniProtKB-KW"/>
</dbReference>
<sequence length="659" mass="75854">MRLKKSDVWRTVLTDTAPFEVPIIFSNDGFYKNLSDLQSKSELLQKFVETIVLKQRKFTVPFKYSIVKGEDSLRTLSLVHPHGQVEVAHFYHEYNQLICEYGNRSPYSIRKPTKVGTSYFFDSPVADKNKYKNATVDTTEIDTLVRNPASYFSYSGFDRLYRFFLSDDHIRLEKKFKLMCALDISKCFDSIYTHSIAWATKSKKLAKDSIGAQSFGNDFDSIMQKLNYNETSGICIGPEASRIFAEIILARVDRNTSSRLENLPSRLKMRQDYESRRYVDNYYIFANTKEDLATIQHELTLALREYNLHLNELKTEIIERPFYTRKSLVIDRVDLSIKKLWEKTLDRDYHEGRRIEFPRHIYKHHALFGDFTREVKAACYASEMGYDAVSNYIIGAMRNKLVQLADTYTDAEASDNEYFSKLHYREAILILLDIGFYFFTLHPTVASSLRLSHTLVRSAQHLKNNDTEGFQIVREASLRWTSLLARSPTFYKLYAKSSVVPIEMLNILLSLQEFSGDGTLEAEVLDKIESGGGEVGYFQTVVGLYVCGNSPALRGRKIGIFDRASARLRDEDDLIRDAESAHLALDLLACTFVSKAKREQLLVDIWPKLLSSNDALGTITKAKAKQLVNEIETQHWFVRWDGIDLLSMIEKKELSAVYA</sequence>
<keyword evidence="2" id="KW-0808">Transferase</keyword>
<feature type="domain" description="Reverse transcriptase" evidence="1">
    <location>
        <begin position="93"/>
        <end position="330"/>
    </location>
</feature>
<keyword evidence="3" id="KW-1185">Reference proteome</keyword>
<gene>
    <name evidence="2" type="ORF">KUH32_01120</name>
</gene>
<dbReference type="EMBL" id="JAHRWL010000001">
    <property type="protein sequence ID" value="MBV2358362.1"/>
    <property type="molecule type" value="Genomic_DNA"/>
</dbReference>
<evidence type="ECO:0000259" key="1">
    <source>
        <dbReference type="PROSITE" id="PS50878"/>
    </source>
</evidence>
<dbReference type="Pfam" id="PF00078">
    <property type="entry name" value="RVT_1"/>
    <property type="match status" value="1"/>
</dbReference>
<evidence type="ECO:0000313" key="2">
    <source>
        <dbReference type="EMBL" id="MBV2358362.1"/>
    </source>
</evidence>
<proteinExistence type="predicted"/>
<accession>A0ABS6N2V6</accession>
<organism evidence="2 3">
    <name type="scientific">Thalassococcus arenae</name>
    <dbReference type="NCBI Taxonomy" id="2851652"/>
    <lineage>
        <taxon>Bacteria</taxon>
        <taxon>Pseudomonadati</taxon>
        <taxon>Pseudomonadota</taxon>
        <taxon>Alphaproteobacteria</taxon>
        <taxon>Rhodobacterales</taxon>
        <taxon>Roseobacteraceae</taxon>
        <taxon>Thalassococcus</taxon>
    </lineage>
</organism>
<keyword evidence="2" id="KW-0548">Nucleotidyltransferase</keyword>
<dbReference type="InterPro" id="IPR000477">
    <property type="entry name" value="RT_dom"/>
</dbReference>
<dbReference type="CDD" id="cd01646">
    <property type="entry name" value="RT_Bac_retron_I"/>
    <property type="match status" value="1"/>
</dbReference>
<keyword evidence="2" id="KW-0695">RNA-directed DNA polymerase</keyword>
<comment type="caution">
    <text evidence="2">The sequence shown here is derived from an EMBL/GenBank/DDBJ whole genome shotgun (WGS) entry which is preliminary data.</text>
</comment>
<dbReference type="RefSeq" id="WP_217776231.1">
    <property type="nucleotide sequence ID" value="NZ_JAHRWL010000001.1"/>
</dbReference>
<reference evidence="2" key="1">
    <citation type="submission" date="2021-06" db="EMBL/GenBank/DDBJ databases">
        <title>Thalassococcus sp. CAU 1522 isolated from sea sand, Republic of Korea.</title>
        <authorList>
            <person name="Kim W."/>
        </authorList>
    </citation>
    <scope>NUCLEOTIDE SEQUENCE</scope>
    <source>
        <strain evidence="2">CAU 1522</strain>
    </source>
</reference>
<protein>
    <submittedName>
        <fullName evidence="2">RNA-directed DNA polymerase</fullName>
    </submittedName>
</protein>
<evidence type="ECO:0000313" key="3">
    <source>
        <dbReference type="Proteomes" id="UP001166293"/>
    </source>
</evidence>
<dbReference type="PROSITE" id="PS50878">
    <property type="entry name" value="RT_POL"/>
    <property type="match status" value="1"/>
</dbReference>
<dbReference type="Proteomes" id="UP001166293">
    <property type="component" value="Unassembled WGS sequence"/>
</dbReference>
<dbReference type="NCBIfam" id="NF041748">
    <property type="entry name" value="Drt3b"/>
    <property type="match status" value="1"/>
</dbReference>